<gene>
    <name evidence="9" type="ORF">IQ241_24895</name>
</gene>
<dbReference type="SUPFAM" id="SSF88723">
    <property type="entry name" value="PIN domain-like"/>
    <property type="match status" value="1"/>
</dbReference>
<accession>A0A8J7DSN4</accession>
<dbReference type="CDD" id="cd18749">
    <property type="entry name" value="PIN_VapC4-5_FitB-like"/>
    <property type="match status" value="1"/>
</dbReference>
<comment type="similarity">
    <text evidence="7">Belongs to the PINc/VapC protein family.</text>
</comment>
<dbReference type="PANTHER" id="PTHR33653">
    <property type="entry name" value="RIBONUCLEASE VAPC2"/>
    <property type="match status" value="1"/>
</dbReference>
<name>A0A8J7DSN4_9CYAN</name>
<evidence type="ECO:0000256" key="6">
    <source>
        <dbReference type="ARBA" id="ARBA00022842"/>
    </source>
</evidence>
<dbReference type="Proteomes" id="UP000636505">
    <property type="component" value="Unassembled WGS sequence"/>
</dbReference>
<dbReference type="InterPro" id="IPR002716">
    <property type="entry name" value="PIN_dom"/>
</dbReference>
<dbReference type="EMBL" id="JADEXG010000126">
    <property type="protein sequence ID" value="MBE9080479.1"/>
    <property type="molecule type" value="Genomic_DNA"/>
</dbReference>
<dbReference type="GO" id="GO:0046872">
    <property type="term" value="F:metal ion binding"/>
    <property type="evidence" value="ECO:0007669"/>
    <property type="project" value="UniProtKB-KW"/>
</dbReference>
<dbReference type="RefSeq" id="WP_193912457.1">
    <property type="nucleotide sequence ID" value="NZ_JADEXG010000126.1"/>
</dbReference>
<dbReference type="GO" id="GO:0004518">
    <property type="term" value="F:nuclease activity"/>
    <property type="evidence" value="ECO:0007669"/>
    <property type="project" value="UniProtKB-KW"/>
</dbReference>
<keyword evidence="4" id="KW-0479">Metal-binding</keyword>
<evidence type="ECO:0000256" key="5">
    <source>
        <dbReference type="ARBA" id="ARBA00022801"/>
    </source>
</evidence>
<evidence type="ECO:0000256" key="7">
    <source>
        <dbReference type="ARBA" id="ARBA00038093"/>
    </source>
</evidence>
<evidence type="ECO:0000313" key="10">
    <source>
        <dbReference type="Proteomes" id="UP000636505"/>
    </source>
</evidence>
<evidence type="ECO:0000256" key="3">
    <source>
        <dbReference type="ARBA" id="ARBA00022722"/>
    </source>
</evidence>
<evidence type="ECO:0000256" key="4">
    <source>
        <dbReference type="ARBA" id="ARBA00022723"/>
    </source>
</evidence>
<dbReference type="InterPro" id="IPR029060">
    <property type="entry name" value="PIN-like_dom_sf"/>
</dbReference>
<keyword evidence="6" id="KW-0460">Magnesium</keyword>
<keyword evidence="5" id="KW-0378">Hydrolase</keyword>
<dbReference type="Pfam" id="PF01850">
    <property type="entry name" value="PIN"/>
    <property type="match status" value="1"/>
</dbReference>
<keyword evidence="10" id="KW-1185">Reference proteome</keyword>
<protein>
    <submittedName>
        <fullName evidence="9">Type II toxin-antitoxin system VapC family toxin</fullName>
    </submittedName>
</protein>
<keyword evidence="2" id="KW-1277">Toxin-antitoxin system</keyword>
<dbReference type="PANTHER" id="PTHR33653:SF1">
    <property type="entry name" value="RIBONUCLEASE VAPC2"/>
    <property type="match status" value="1"/>
</dbReference>
<dbReference type="AlphaFoldDB" id="A0A8J7DSN4"/>
<evidence type="ECO:0000256" key="2">
    <source>
        <dbReference type="ARBA" id="ARBA00022649"/>
    </source>
</evidence>
<dbReference type="Gene3D" id="3.40.50.1010">
    <property type="entry name" value="5'-nuclease"/>
    <property type="match status" value="1"/>
</dbReference>
<reference evidence="9" key="1">
    <citation type="submission" date="2020-10" db="EMBL/GenBank/DDBJ databases">
        <authorList>
            <person name="Castelo-Branco R."/>
            <person name="Eusebio N."/>
            <person name="Adriana R."/>
            <person name="Vieira A."/>
            <person name="Brugerolle De Fraissinette N."/>
            <person name="Rezende De Castro R."/>
            <person name="Schneider M.P."/>
            <person name="Vasconcelos V."/>
            <person name="Leao P.N."/>
        </authorList>
    </citation>
    <scope>NUCLEOTIDE SEQUENCE</scope>
    <source>
        <strain evidence="9">LEGE 07310</strain>
    </source>
</reference>
<dbReference type="GO" id="GO:0016787">
    <property type="term" value="F:hydrolase activity"/>
    <property type="evidence" value="ECO:0007669"/>
    <property type="project" value="UniProtKB-KW"/>
</dbReference>
<comment type="caution">
    <text evidence="9">The sequence shown here is derived from an EMBL/GenBank/DDBJ whole genome shotgun (WGS) entry which is preliminary data.</text>
</comment>
<comment type="cofactor">
    <cofactor evidence="1">
        <name>Mg(2+)</name>
        <dbReference type="ChEBI" id="CHEBI:18420"/>
    </cofactor>
</comment>
<sequence length="133" mass="15441">MSLVLIDTDIASFIFKGNSYADPYLPFLSGKELALSFMSVAELFQWSILREWGQYQLEQFDQYLSNFMIIPVDQQLCREWAQVRAKLHKIGRPISSQDAWIAPTALRYDLPLVTHNIKDFQEIPKLVLYTPPT</sequence>
<dbReference type="InterPro" id="IPR050556">
    <property type="entry name" value="Type_II_TA_system_RNase"/>
</dbReference>
<feature type="domain" description="PIN" evidence="8">
    <location>
        <begin position="4"/>
        <end position="125"/>
    </location>
</feature>
<organism evidence="9 10">
    <name type="scientific">Vasconcelosia minhoensis LEGE 07310</name>
    <dbReference type="NCBI Taxonomy" id="915328"/>
    <lineage>
        <taxon>Bacteria</taxon>
        <taxon>Bacillati</taxon>
        <taxon>Cyanobacteriota</taxon>
        <taxon>Cyanophyceae</taxon>
        <taxon>Nodosilineales</taxon>
        <taxon>Cymatolegaceae</taxon>
        <taxon>Vasconcelosia</taxon>
        <taxon>Vasconcelosia minhoensis</taxon>
    </lineage>
</organism>
<proteinExistence type="inferred from homology"/>
<evidence type="ECO:0000259" key="8">
    <source>
        <dbReference type="Pfam" id="PF01850"/>
    </source>
</evidence>
<evidence type="ECO:0000313" key="9">
    <source>
        <dbReference type="EMBL" id="MBE9080479.1"/>
    </source>
</evidence>
<evidence type="ECO:0000256" key="1">
    <source>
        <dbReference type="ARBA" id="ARBA00001946"/>
    </source>
</evidence>
<keyword evidence="3" id="KW-0540">Nuclease</keyword>